<gene>
    <name evidence="8" type="primary">I5L</name>
    <name evidence="8" type="ORF">SQPV_0400</name>
</gene>
<dbReference type="EMBL" id="HE601899">
    <property type="protein sequence ID" value="CCD83223.1"/>
    <property type="molecule type" value="Genomic_DNA"/>
</dbReference>
<proteinExistence type="predicted"/>
<evidence type="ECO:0000256" key="7">
    <source>
        <dbReference type="SAM" id="Phobius"/>
    </source>
</evidence>
<evidence type="ECO:0000313" key="9">
    <source>
        <dbReference type="Proteomes" id="UP000144311"/>
    </source>
</evidence>
<comment type="subcellular location">
    <subcellularLocation>
        <location evidence="1">Virion membrane</location>
        <topology evidence="1">Multi-pass membrane protein</topology>
    </subcellularLocation>
</comment>
<accession>U3UBC5</accession>
<evidence type="ECO:0000256" key="4">
    <source>
        <dbReference type="ARBA" id="ARBA00022921"/>
    </source>
</evidence>
<evidence type="ECO:0000256" key="6">
    <source>
        <dbReference type="ARBA" id="ARBA00023136"/>
    </source>
</evidence>
<evidence type="ECO:0000256" key="1">
    <source>
        <dbReference type="ARBA" id="ARBA00004385"/>
    </source>
</evidence>
<dbReference type="OrthoDB" id="24908at10239"/>
<dbReference type="KEGG" id="vg:18158401"/>
<dbReference type="GO" id="GO:0055036">
    <property type="term" value="C:virion membrane"/>
    <property type="evidence" value="ECO:0007669"/>
    <property type="project" value="UniProtKB-SubCell"/>
</dbReference>
<dbReference type="GeneID" id="18158401"/>
<keyword evidence="5 7" id="KW-1133">Transmembrane helix</keyword>
<name>U3UBC5_9POXV</name>
<reference evidence="8 9" key="1">
    <citation type="submission" date="2011-10" db="EMBL/GenBank/DDBJ databases">
        <authorList>
            <person name="Darby A."/>
        </authorList>
    </citation>
    <scope>NUCLEOTIDE SEQUENCE [LARGE SCALE GENOMIC DNA]</scope>
    <source>
        <strain evidence="8">Red squirrel UK</strain>
    </source>
</reference>
<feature type="transmembrane region" description="Helical" evidence="7">
    <location>
        <begin position="51"/>
        <end position="72"/>
    </location>
</feature>
<keyword evidence="4" id="KW-0426">Late protein</keyword>
<dbReference type="PIRSF" id="PIRSF003768">
    <property type="entry name" value="VAC_I5L"/>
    <property type="match status" value="1"/>
</dbReference>
<keyword evidence="2 7" id="KW-0812">Transmembrane</keyword>
<evidence type="ECO:0000256" key="2">
    <source>
        <dbReference type="ARBA" id="ARBA00022692"/>
    </source>
</evidence>
<evidence type="ECO:0000256" key="5">
    <source>
        <dbReference type="ARBA" id="ARBA00022989"/>
    </source>
</evidence>
<dbReference type="Pfam" id="PF04713">
    <property type="entry name" value="Pox_I5"/>
    <property type="match status" value="1"/>
</dbReference>
<evidence type="ECO:0000313" key="8">
    <source>
        <dbReference type="EMBL" id="CCD83223.1"/>
    </source>
</evidence>
<sequence length="80" mass="8626">MVALSHEVITAIGISVLMLVMVVSGCALMFKSLAPARLATIKSPAMYRVLTVLEFLAIIIFVPGTITIYAAYIRLLATKN</sequence>
<dbReference type="Proteomes" id="UP000144311">
    <property type="component" value="Segment"/>
</dbReference>
<keyword evidence="6 7" id="KW-0472">Membrane</keyword>
<keyword evidence="9" id="KW-1185">Reference proteome</keyword>
<feature type="transmembrane region" description="Helical" evidence="7">
    <location>
        <begin position="12"/>
        <end position="30"/>
    </location>
</feature>
<dbReference type="InterPro" id="IPR006803">
    <property type="entry name" value="Poxvirus_I5"/>
</dbReference>
<protein>
    <submittedName>
        <fullName evidence="8">Minor membrane component of the virion</fullName>
    </submittedName>
</protein>
<dbReference type="RefSeq" id="YP_008658465.1">
    <property type="nucleotide sequence ID" value="NC_022563.1"/>
</dbReference>
<organism evidence="8 9">
    <name type="scientific">Squirrelpox virus</name>
    <dbReference type="NCBI Taxonomy" id="240426"/>
    <lineage>
        <taxon>Viruses</taxon>
        <taxon>Varidnaviria</taxon>
        <taxon>Bamfordvirae</taxon>
        <taxon>Nucleocytoviricota</taxon>
        <taxon>Pokkesviricetes</taxon>
        <taxon>Chitovirales</taxon>
        <taxon>Poxviridae</taxon>
        <taxon>Chordopoxvirinae</taxon>
        <taxon>Sciuripoxvirus</taxon>
        <taxon>Sciuripoxvirus squirrelpox</taxon>
    </lineage>
</organism>
<keyword evidence="3" id="KW-0946">Virion</keyword>
<evidence type="ECO:0000256" key="3">
    <source>
        <dbReference type="ARBA" id="ARBA00022844"/>
    </source>
</evidence>
<reference evidence="8 9" key="2">
    <citation type="submission" date="2013-10" db="EMBL/GenBank/DDBJ databases">
        <title>The genome of epidemic Squirrel Poxvirus reveals novel virulence genes.</title>
        <authorList>
            <person name="Darby A.C."/>
            <person name="McInnes C.J."/>
            <person name="Kjaer K.H."/>
            <person name="Wood A.R."/>
            <person name="Hughes M."/>
            <person name="Martensen P.M."/>
            <person name="Radford A.D."/>
            <person name="Hall N."/>
            <person name="Chantrey J."/>
        </authorList>
    </citation>
    <scope>NUCLEOTIDE SEQUENCE [LARGE SCALE GENOMIC DNA]</scope>
    <source>
        <strain evidence="8">Red squirrel UK</strain>
    </source>
</reference>